<comment type="caution">
    <text evidence="2">The sequence shown here is derived from an EMBL/GenBank/DDBJ whole genome shotgun (WGS) entry which is preliminary data.</text>
</comment>
<sequence>MSAASSCGPVYEPLRGGVEEIRLFTFELEEADVPDGDRIRCNLENVEIKNAPEYIALSYAWGDPTDTVEIELGGRPFRVTTSLVRALRRIRRWKSLWRFWADAICIDQSSVSEKNHQIPLMSKIYSQARGVVMWLGEEGDDSQLAMDLIRRWGKGVSTAMETDRDACYHNALRACLPLIDNPFDEKSLEALGCLLKRDYWRRVWIIQEVVLAKSRMMLCGDAMVDHQKFYLAYTIWSGIQHLNTDKTVNDGLATSFTRYLGSPSVGALVRLVYQRSARRRAGQLLGEDMFSLIESSWNSLSSDPRDRIYGLFGLLEENRPLPIPIDYGIAPDKIHLAFTTGLIQTSGRLDAISLSRFGFEDPSSPPRLPSWVPDFLAGPEAHTHVAFMDAGYQASGDSAAEFSLCAPGLLACKVVMCGEIAAVCDSGSNNLLGDPAQNWVWSWLATAKAHCKTDDMHPTGVPWRQAFFRTLVADYSMAKPGKAQFGNPEAEISFYGRAEGFMTFMRSYALERAKPFLESGIEMPPEPFSISLTADASSLFNLDTLRDEHALGDEVCGWMCNSSTTKDETIRKHLLAMFCGDPGSGAPYAIEWPYDEYACQADTMHLHNLLVAIRVTTGGRSFAVTQDGYMGLVPRFARKGDVICVPLGCRVPIVVRKDGPTHIVVGDSYVFGLMRGEMLAEVDAGKRQVTELILQ</sequence>
<dbReference type="Pfam" id="PF06985">
    <property type="entry name" value="HET"/>
    <property type="match status" value="1"/>
</dbReference>
<evidence type="ECO:0000313" key="2">
    <source>
        <dbReference type="EMBL" id="KAG7285789.1"/>
    </source>
</evidence>
<dbReference type="Pfam" id="PF26639">
    <property type="entry name" value="Het-6_barrel"/>
    <property type="match status" value="1"/>
</dbReference>
<dbReference type="Proteomes" id="UP001197093">
    <property type="component" value="Unassembled WGS sequence"/>
</dbReference>
<accession>A0AAD4ER41</accession>
<reference evidence="2" key="1">
    <citation type="submission" date="2023-02" db="EMBL/GenBank/DDBJ databases">
        <authorList>
            <person name="Palmer J.M."/>
        </authorList>
    </citation>
    <scope>NUCLEOTIDE SEQUENCE</scope>
    <source>
        <strain evidence="2">FW57</strain>
    </source>
</reference>
<dbReference type="PANTHER" id="PTHR24148">
    <property type="entry name" value="ANKYRIN REPEAT DOMAIN-CONTAINING PROTEIN 39 HOMOLOG-RELATED"/>
    <property type="match status" value="1"/>
</dbReference>
<dbReference type="EMBL" id="JAHCVI010000004">
    <property type="protein sequence ID" value="KAG7285789.1"/>
    <property type="molecule type" value="Genomic_DNA"/>
</dbReference>
<keyword evidence="3" id="KW-1185">Reference proteome</keyword>
<protein>
    <recommendedName>
        <fullName evidence="1">Heterokaryon incompatibility domain-containing protein</fullName>
    </recommendedName>
</protein>
<organism evidence="2 3">
    <name type="scientific">Staphylotrichum longicolle</name>
    <dbReference type="NCBI Taxonomy" id="669026"/>
    <lineage>
        <taxon>Eukaryota</taxon>
        <taxon>Fungi</taxon>
        <taxon>Dikarya</taxon>
        <taxon>Ascomycota</taxon>
        <taxon>Pezizomycotina</taxon>
        <taxon>Sordariomycetes</taxon>
        <taxon>Sordariomycetidae</taxon>
        <taxon>Sordariales</taxon>
        <taxon>Chaetomiaceae</taxon>
        <taxon>Staphylotrichum</taxon>
    </lineage>
</organism>
<feature type="domain" description="Heterokaryon incompatibility" evidence="1">
    <location>
        <begin position="54"/>
        <end position="208"/>
    </location>
</feature>
<evidence type="ECO:0000313" key="3">
    <source>
        <dbReference type="Proteomes" id="UP001197093"/>
    </source>
</evidence>
<dbReference type="InterPro" id="IPR010730">
    <property type="entry name" value="HET"/>
</dbReference>
<dbReference type="AlphaFoldDB" id="A0AAD4ER41"/>
<name>A0AAD4ER41_9PEZI</name>
<gene>
    <name evidence="2" type="ORF">NEMBOFW57_008083</name>
</gene>
<evidence type="ECO:0000259" key="1">
    <source>
        <dbReference type="Pfam" id="PF06985"/>
    </source>
</evidence>
<dbReference type="PANTHER" id="PTHR24148:SF77">
    <property type="entry name" value="HETEROKARYON INCOMPATIBILITY DOMAIN-CONTAINING PROTEIN"/>
    <property type="match status" value="1"/>
</dbReference>
<dbReference type="InterPro" id="IPR052895">
    <property type="entry name" value="HetReg/Transcr_Mod"/>
</dbReference>
<proteinExistence type="predicted"/>